<dbReference type="InterPro" id="IPR017499">
    <property type="entry name" value="Thf1"/>
</dbReference>
<evidence type="ECO:0000256" key="3">
    <source>
        <dbReference type="ARBA" id="ARBA00038928"/>
    </source>
</evidence>
<dbReference type="eggNOG" id="KOG1516">
    <property type="taxonomic scope" value="Eukaryota"/>
</dbReference>
<evidence type="ECO:0000256" key="2">
    <source>
        <dbReference type="ARBA" id="ARBA00038028"/>
    </source>
</evidence>
<evidence type="ECO:0000259" key="6">
    <source>
        <dbReference type="Pfam" id="PF20434"/>
    </source>
</evidence>
<dbReference type="GO" id="GO:0045038">
    <property type="term" value="P:protein import into chloroplast thylakoid membrane"/>
    <property type="evidence" value="ECO:0007669"/>
    <property type="project" value="TreeGrafter"/>
</dbReference>
<dbReference type="InterPro" id="IPR029058">
    <property type="entry name" value="AB_hydrolase_fold"/>
</dbReference>
<reference evidence="7" key="1">
    <citation type="submission" date="2017-04" db="EMBL/GenBank/DDBJ databases">
        <title>Population genomics of picophytoplankton unveils novel chromosome hypervariability.</title>
        <authorList>
            <consortium name="DOE Joint Genome Institute"/>
            <person name="Blanc-Mathieu R."/>
            <person name="Krasovec M."/>
            <person name="Hebrard M."/>
            <person name="Yau S."/>
            <person name="Desgranges E."/>
            <person name="Martin J."/>
            <person name="Schackwitz W."/>
            <person name="Kuo A."/>
            <person name="Salin G."/>
            <person name="Donnadieu C."/>
            <person name="Desdevises Y."/>
            <person name="Sanchez-Ferandin S."/>
            <person name="Moreau H."/>
            <person name="Rivals E."/>
            <person name="Grigoriev I.V."/>
            <person name="Grimsley N."/>
            <person name="Eyre-Walker A."/>
            <person name="Piganeau G."/>
        </authorList>
    </citation>
    <scope>NUCLEOTIDE SEQUENCE [LARGE SCALE GENOMIC DNA]</scope>
    <source>
        <strain evidence="7">RCC 1115</strain>
    </source>
</reference>
<dbReference type="SUPFAM" id="SSF53474">
    <property type="entry name" value="alpha/beta-Hydrolases"/>
    <property type="match status" value="1"/>
</dbReference>
<feature type="compositionally biased region" description="Basic and acidic residues" evidence="5">
    <location>
        <begin position="31"/>
        <end position="50"/>
    </location>
</feature>
<evidence type="ECO:0000313" key="7">
    <source>
        <dbReference type="EMBL" id="OUS43889.1"/>
    </source>
</evidence>
<evidence type="ECO:0000256" key="5">
    <source>
        <dbReference type="SAM" id="MobiDB-lite"/>
    </source>
</evidence>
<dbReference type="Gene3D" id="3.40.50.1820">
    <property type="entry name" value="alpha/beta hydrolase"/>
    <property type="match status" value="1"/>
</dbReference>
<dbReference type="InterPro" id="IPR049492">
    <property type="entry name" value="BD-FAE-like_dom"/>
</dbReference>
<evidence type="ECO:0000256" key="4">
    <source>
        <dbReference type="ARBA" id="ARBA00049507"/>
    </source>
</evidence>
<dbReference type="Pfam" id="PF11264">
    <property type="entry name" value="ThylakoidFormat"/>
    <property type="match status" value="1"/>
</dbReference>
<keyword evidence="1" id="KW-0175">Coiled coil</keyword>
<proteinExistence type="inferred from homology"/>
<protein>
    <recommendedName>
        <fullName evidence="3">protein-S-isoprenylcysteine alpha-carbonyl methylesterase</fullName>
        <ecNumber evidence="3">3.1.1.n2</ecNumber>
    </recommendedName>
</protein>
<dbReference type="GO" id="GO:0010027">
    <property type="term" value="P:thylakoid membrane organization"/>
    <property type="evidence" value="ECO:0007669"/>
    <property type="project" value="TreeGrafter"/>
</dbReference>
<dbReference type="GO" id="GO:0045037">
    <property type="term" value="P:protein import into chloroplast stroma"/>
    <property type="evidence" value="ECO:0007669"/>
    <property type="project" value="TreeGrafter"/>
</dbReference>
<dbReference type="PANTHER" id="PTHR34793">
    <property type="entry name" value="PROTEIN THYLAKOID FORMATION 1, CHLOROPLASTIC"/>
    <property type="match status" value="1"/>
</dbReference>
<feature type="compositionally biased region" description="Basic residues" evidence="5">
    <location>
        <begin position="1"/>
        <end position="11"/>
    </location>
</feature>
<dbReference type="PANTHER" id="PTHR34793:SF1">
    <property type="entry name" value="PROTEIN THYLAKOID FORMATION 1, CHLOROPLASTIC"/>
    <property type="match status" value="1"/>
</dbReference>
<comment type="catalytic activity">
    <reaction evidence="4">
        <text>[protein]-C-terminal S-[(2E,6E)-farnesyl]-L-cysteine methyl ester + H2O = [protein]-C-terminal S-[(2E,6E)-farnesyl]-L-cysteine + methanol + H(+)</text>
        <dbReference type="Rhea" id="RHEA:48520"/>
        <dbReference type="Rhea" id="RHEA-COMP:12125"/>
        <dbReference type="Rhea" id="RHEA-COMP:12126"/>
        <dbReference type="ChEBI" id="CHEBI:15377"/>
        <dbReference type="ChEBI" id="CHEBI:15378"/>
        <dbReference type="ChEBI" id="CHEBI:17790"/>
        <dbReference type="ChEBI" id="CHEBI:90510"/>
        <dbReference type="ChEBI" id="CHEBI:90511"/>
        <dbReference type="EC" id="3.1.1.n2"/>
    </reaction>
</comment>
<dbReference type="GO" id="GO:0009534">
    <property type="term" value="C:chloroplast thylakoid"/>
    <property type="evidence" value="ECO:0007669"/>
    <property type="project" value="TreeGrafter"/>
</dbReference>
<sequence>RSARAVKRRRPRALDAPRSRARNPASTVRATHADANEADDEKTRAVEGSRARWDRSRARLTMGWRCANASQRSPVWATVVQELLVQGHFQKYNKKSEYNELASLGFVSVYDQLFEGFPSEEEKGKIFNAFLGALDEDAVRTRADAETLGAFATSANGVEGLKENAIFAKLAAKSAEGTLLYTKYIAIGMFRMLELAKATDPAALEALVTAGGLSMSKVSGDLSMYKGLLSKLAAAKELQEELCETFRSTPRARMSFTEAFKAIPTVRFERSLVVIDLARCPTTSKKLARCSQLVRLFVEEISGLVTKVPYGYRALRTHRKLPRRGERDGRVEHGVAMSRDVRYDDGERCVMDIYVPEGLVEGENAPVALFVHGGVWASGEKWQFSPMATALAREGVVCCVATYSLYPRADAVQMWDEISRAISWTMDNIETYGGDANRVSVVGHSAGAQLCARALLQRGGVKNVKSKTSTREWHRDSRMPRKFIGIAGVYDIGYHYEYEDSRGVAIVSTMARAMNGAENFDMCSPARLMPRRKRDGRSVVPGPDNLTGDVMAKMAGFYRKSEDVAESLEEEVAFPPTVLMAGCADITVPWHESADFYWKLQDAGVPSRMLLYLKEDHVDFVLNWNEKGSGKDTADGNDYLEPYTRDFVRMLKD</sequence>
<feature type="non-terminal residue" evidence="7">
    <location>
        <position position="1"/>
    </location>
</feature>
<evidence type="ECO:0000256" key="1">
    <source>
        <dbReference type="ARBA" id="ARBA00023054"/>
    </source>
</evidence>
<dbReference type="EMBL" id="KZ155826">
    <property type="protein sequence ID" value="OUS43889.1"/>
    <property type="molecule type" value="Genomic_DNA"/>
</dbReference>
<feature type="domain" description="BD-FAE-like" evidence="6">
    <location>
        <begin position="351"/>
        <end position="456"/>
    </location>
</feature>
<dbReference type="Pfam" id="PF20434">
    <property type="entry name" value="BD-FAE"/>
    <property type="match status" value="1"/>
</dbReference>
<name>A0A1Y5I2Z6_OSTTA</name>
<dbReference type="AlphaFoldDB" id="A0A1Y5I2Z6"/>
<accession>A0A1Y5I2Z6</accession>
<comment type="similarity">
    <text evidence="2">Belongs to the AB hydrolase superfamily. Isoprenylcysteine methylesterase family.</text>
</comment>
<gene>
    <name evidence="7" type="ORF">BE221DRAFT_79179</name>
</gene>
<dbReference type="EC" id="3.1.1.n2" evidence="3"/>
<dbReference type="Proteomes" id="UP000195557">
    <property type="component" value="Unassembled WGS sequence"/>
</dbReference>
<organism evidence="7">
    <name type="scientific">Ostreococcus tauri</name>
    <name type="common">Marine green alga</name>
    <dbReference type="NCBI Taxonomy" id="70448"/>
    <lineage>
        <taxon>Eukaryota</taxon>
        <taxon>Viridiplantae</taxon>
        <taxon>Chlorophyta</taxon>
        <taxon>Mamiellophyceae</taxon>
        <taxon>Mamiellales</taxon>
        <taxon>Bathycoccaceae</taxon>
        <taxon>Ostreococcus</taxon>
    </lineage>
</organism>
<feature type="region of interest" description="Disordered" evidence="5">
    <location>
        <begin position="1"/>
        <end position="50"/>
    </location>
</feature>
<dbReference type="GO" id="GO:0010207">
    <property type="term" value="P:photosystem II assembly"/>
    <property type="evidence" value="ECO:0007669"/>
    <property type="project" value="InterPro"/>
</dbReference>